<organism evidence="11 12">
    <name type="scientific">Capsicum annuum</name>
    <name type="common">Capsicum pepper</name>
    <dbReference type="NCBI Taxonomy" id="4072"/>
    <lineage>
        <taxon>Eukaryota</taxon>
        <taxon>Viridiplantae</taxon>
        <taxon>Streptophyta</taxon>
        <taxon>Embryophyta</taxon>
        <taxon>Tracheophyta</taxon>
        <taxon>Spermatophyta</taxon>
        <taxon>Magnoliopsida</taxon>
        <taxon>eudicotyledons</taxon>
        <taxon>Gunneridae</taxon>
        <taxon>Pentapetalae</taxon>
        <taxon>asterids</taxon>
        <taxon>lamiids</taxon>
        <taxon>Solanales</taxon>
        <taxon>Solanaceae</taxon>
        <taxon>Solanoideae</taxon>
        <taxon>Capsiceae</taxon>
        <taxon>Capsicum</taxon>
    </lineage>
</organism>
<evidence type="ECO:0000256" key="8">
    <source>
        <dbReference type="ARBA" id="ARBA00023136"/>
    </source>
</evidence>
<dbReference type="InterPro" id="IPR004316">
    <property type="entry name" value="SWEET_rpt"/>
</dbReference>
<accession>A0A2G2ZJK6</accession>
<dbReference type="GO" id="GO:0051260">
    <property type="term" value="P:protein homooligomerization"/>
    <property type="evidence" value="ECO:0007669"/>
    <property type="project" value="UniProtKB-ARBA"/>
</dbReference>
<dbReference type="Gene3D" id="1.20.1280.290">
    <property type="match status" value="1"/>
</dbReference>
<evidence type="ECO:0000256" key="2">
    <source>
        <dbReference type="ARBA" id="ARBA00007809"/>
    </source>
</evidence>
<dbReference type="GO" id="GO:0008643">
    <property type="term" value="P:carbohydrate transport"/>
    <property type="evidence" value="ECO:0000318"/>
    <property type="project" value="GO_Central"/>
</dbReference>
<evidence type="ECO:0000256" key="4">
    <source>
        <dbReference type="ARBA" id="ARBA00022597"/>
    </source>
</evidence>
<keyword evidence="12" id="KW-1185">Reference proteome</keyword>
<dbReference type="GO" id="GO:0012505">
    <property type="term" value="C:endomembrane system"/>
    <property type="evidence" value="ECO:0007669"/>
    <property type="project" value="UniProtKB-SubCell"/>
</dbReference>
<dbReference type="PANTHER" id="PTHR10791">
    <property type="entry name" value="RAG1-ACTIVATING PROTEIN 1"/>
    <property type="match status" value="1"/>
</dbReference>
<evidence type="ECO:0000256" key="1">
    <source>
        <dbReference type="ARBA" id="ARBA00004127"/>
    </source>
</evidence>
<dbReference type="Pfam" id="PF03083">
    <property type="entry name" value="MtN3_slv"/>
    <property type="match status" value="1"/>
</dbReference>
<feature type="region of interest" description="Disordered" evidence="10">
    <location>
        <begin position="236"/>
        <end position="279"/>
    </location>
</feature>
<reference evidence="11 12" key="1">
    <citation type="journal article" date="2014" name="Nat. Genet.">
        <title>Genome sequence of the hot pepper provides insights into the evolution of pungency in Capsicum species.</title>
        <authorList>
            <person name="Kim S."/>
            <person name="Park M."/>
            <person name="Yeom S.I."/>
            <person name="Kim Y.M."/>
            <person name="Lee J.M."/>
            <person name="Lee H.A."/>
            <person name="Seo E."/>
            <person name="Choi J."/>
            <person name="Cheong K."/>
            <person name="Kim K.T."/>
            <person name="Jung K."/>
            <person name="Lee G.W."/>
            <person name="Oh S.K."/>
            <person name="Bae C."/>
            <person name="Kim S.B."/>
            <person name="Lee H.Y."/>
            <person name="Kim S.Y."/>
            <person name="Kim M.S."/>
            <person name="Kang B.C."/>
            <person name="Jo Y.D."/>
            <person name="Yang H.B."/>
            <person name="Jeong H.J."/>
            <person name="Kang W.H."/>
            <person name="Kwon J.K."/>
            <person name="Shin C."/>
            <person name="Lim J.Y."/>
            <person name="Park J.H."/>
            <person name="Huh J.H."/>
            <person name="Kim J.S."/>
            <person name="Kim B.D."/>
            <person name="Cohen O."/>
            <person name="Paran I."/>
            <person name="Suh M.C."/>
            <person name="Lee S.B."/>
            <person name="Kim Y.K."/>
            <person name="Shin Y."/>
            <person name="Noh S.J."/>
            <person name="Park J."/>
            <person name="Seo Y.S."/>
            <person name="Kwon S.Y."/>
            <person name="Kim H.A."/>
            <person name="Park J.M."/>
            <person name="Kim H.J."/>
            <person name="Choi S.B."/>
            <person name="Bosland P.W."/>
            <person name="Reeves G."/>
            <person name="Jo S.H."/>
            <person name="Lee B.W."/>
            <person name="Cho H.T."/>
            <person name="Choi H.S."/>
            <person name="Lee M.S."/>
            <person name="Yu Y."/>
            <person name="Do Choi Y."/>
            <person name="Park B.S."/>
            <person name="van Deynze A."/>
            <person name="Ashrafi H."/>
            <person name="Hill T."/>
            <person name="Kim W.T."/>
            <person name="Pai H.S."/>
            <person name="Ahn H.K."/>
            <person name="Yeam I."/>
            <person name="Giovannoni J.J."/>
            <person name="Rose J.K."/>
            <person name="Sorensen I."/>
            <person name="Lee S.J."/>
            <person name="Kim R.W."/>
            <person name="Choi I.Y."/>
            <person name="Choi B.S."/>
            <person name="Lim J.S."/>
            <person name="Lee Y.H."/>
            <person name="Choi D."/>
        </authorList>
    </citation>
    <scope>NUCLEOTIDE SEQUENCE [LARGE SCALE GENOMIC DNA]</scope>
    <source>
        <strain evidence="12">cv. CM334</strain>
    </source>
</reference>
<dbReference type="InterPro" id="IPR047664">
    <property type="entry name" value="SWEET"/>
</dbReference>
<evidence type="ECO:0000256" key="10">
    <source>
        <dbReference type="SAM" id="MobiDB-lite"/>
    </source>
</evidence>
<gene>
    <name evidence="11" type="ORF">T459_15126</name>
</gene>
<evidence type="ECO:0000313" key="12">
    <source>
        <dbReference type="Proteomes" id="UP000222542"/>
    </source>
</evidence>
<keyword evidence="8 9" id="KW-0472">Membrane</keyword>
<dbReference type="Proteomes" id="UP000222542">
    <property type="component" value="Unassembled WGS sequence"/>
</dbReference>
<feature type="transmembrane region" description="Helical" evidence="9">
    <location>
        <begin position="12"/>
        <end position="35"/>
    </location>
</feature>
<comment type="subcellular location">
    <subcellularLocation>
        <location evidence="1">Endomembrane system</location>
        <topology evidence="1">Multi-pass membrane protein</topology>
    </subcellularLocation>
</comment>
<evidence type="ECO:0000256" key="3">
    <source>
        <dbReference type="ARBA" id="ARBA00022448"/>
    </source>
</evidence>
<feature type="transmembrane region" description="Helical" evidence="9">
    <location>
        <begin position="80"/>
        <end position="100"/>
    </location>
</feature>
<evidence type="ECO:0000256" key="9">
    <source>
        <dbReference type="RuleBase" id="RU910715"/>
    </source>
</evidence>
<proteinExistence type="inferred from homology"/>
<evidence type="ECO:0000256" key="5">
    <source>
        <dbReference type="ARBA" id="ARBA00022692"/>
    </source>
</evidence>
<keyword evidence="3 9" id="KW-0813">Transport</keyword>
<feature type="transmembrane region" description="Helical" evidence="9">
    <location>
        <begin position="172"/>
        <end position="194"/>
    </location>
</feature>
<dbReference type="Gramene" id="PHT82111">
    <property type="protein sequence ID" value="PHT82111"/>
    <property type="gene ID" value="T459_15126"/>
</dbReference>
<dbReference type="GO" id="GO:0051119">
    <property type="term" value="F:sugar transmembrane transporter activity"/>
    <property type="evidence" value="ECO:0000318"/>
    <property type="project" value="GO_Central"/>
</dbReference>
<sequence length="279" mass="30253">MLGKKGVPASYATYYSMHIFFCNLSLMIILFSELVNLIGINASPATSDAPRNKGSLGSIIGAAVVAGTMLGLHTNASRSMVVGVIVTIFGICMYGSPLSIMLKVIKTKRAEYLPKMLSIACFLNGICWSIYALLRFDPYILTGSGVGALLAFVQPLLIVIYRNSPPKESLHFPLVVAIFSSPFSASFAPGFAALELRVFQKQPLYHPEGVLRPDVWQFHVMFGEVGKDSKVNIPDDDDHECLLNVQGNPDNCDDDRDSQGPGSNPKNEGSVDPWNPGPL</sequence>
<feature type="transmembrane region" description="Helical" evidence="9">
    <location>
        <begin position="112"/>
        <end position="133"/>
    </location>
</feature>
<keyword evidence="7 9" id="KW-1133">Transmembrane helix</keyword>
<dbReference type="EMBL" id="AYRZ02000005">
    <property type="protein sequence ID" value="PHT82111.1"/>
    <property type="molecule type" value="Genomic_DNA"/>
</dbReference>
<keyword evidence="5 9" id="KW-0812">Transmembrane</keyword>
<feature type="transmembrane region" description="Helical" evidence="9">
    <location>
        <begin position="139"/>
        <end position="160"/>
    </location>
</feature>
<evidence type="ECO:0000256" key="7">
    <source>
        <dbReference type="ARBA" id="ARBA00022989"/>
    </source>
</evidence>
<keyword evidence="4 9" id="KW-0762">Sugar transport</keyword>
<evidence type="ECO:0000313" key="11">
    <source>
        <dbReference type="EMBL" id="PHT82111.1"/>
    </source>
</evidence>
<comment type="caution">
    <text evidence="9">Lacks conserved residue(s) required for the propagation of feature annotation.</text>
</comment>
<feature type="transmembrane region" description="Helical" evidence="9">
    <location>
        <begin position="56"/>
        <end position="74"/>
    </location>
</feature>
<dbReference type="PANTHER" id="PTHR10791:SF236">
    <property type="entry name" value="BIDIRECTIONAL SUGAR TRANSPORTER SWEET8"/>
    <property type="match status" value="1"/>
</dbReference>
<keyword evidence="6" id="KW-0677">Repeat</keyword>
<dbReference type="GO" id="GO:0016020">
    <property type="term" value="C:membrane"/>
    <property type="evidence" value="ECO:0000318"/>
    <property type="project" value="GO_Central"/>
</dbReference>
<reference evidence="11 12" key="2">
    <citation type="journal article" date="2017" name="Genome Biol.">
        <title>New reference genome sequences of hot pepper reveal the massive evolution of plant disease-resistance genes by retroduplication.</title>
        <authorList>
            <person name="Kim S."/>
            <person name="Park J."/>
            <person name="Yeom S.I."/>
            <person name="Kim Y.M."/>
            <person name="Seo E."/>
            <person name="Kim K.T."/>
            <person name="Kim M.S."/>
            <person name="Lee J.M."/>
            <person name="Cheong K."/>
            <person name="Shin H.S."/>
            <person name="Kim S.B."/>
            <person name="Han K."/>
            <person name="Lee J."/>
            <person name="Park M."/>
            <person name="Lee H.A."/>
            <person name="Lee H.Y."/>
            <person name="Lee Y."/>
            <person name="Oh S."/>
            <person name="Lee J.H."/>
            <person name="Choi E."/>
            <person name="Choi E."/>
            <person name="Lee S.E."/>
            <person name="Jeon J."/>
            <person name="Kim H."/>
            <person name="Choi G."/>
            <person name="Song H."/>
            <person name="Lee J."/>
            <person name="Lee S.C."/>
            <person name="Kwon J.K."/>
            <person name="Lee H.Y."/>
            <person name="Koo N."/>
            <person name="Hong Y."/>
            <person name="Kim R.W."/>
            <person name="Kang W.H."/>
            <person name="Huh J.H."/>
            <person name="Kang B.C."/>
            <person name="Yang T.J."/>
            <person name="Lee Y.H."/>
            <person name="Bennetzen J.L."/>
            <person name="Choi D."/>
        </authorList>
    </citation>
    <scope>NUCLEOTIDE SEQUENCE [LARGE SCALE GENOMIC DNA]</scope>
    <source>
        <strain evidence="12">cv. CM334</strain>
    </source>
</reference>
<comment type="similarity">
    <text evidence="2 9">Belongs to the SWEET sugar transporter family.</text>
</comment>
<dbReference type="FunFam" id="1.20.1280.290:FF:000002">
    <property type="entry name" value="Bidirectional sugar transporter SWEET"/>
    <property type="match status" value="1"/>
</dbReference>
<comment type="caution">
    <text evidence="11">The sequence shown here is derived from an EMBL/GenBank/DDBJ whole genome shotgun (WGS) entry which is preliminary data.</text>
</comment>
<evidence type="ECO:0000256" key="6">
    <source>
        <dbReference type="ARBA" id="ARBA00022737"/>
    </source>
</evidence>
<comment type="function">
    <text evidence="9">Mediates both low-affinity uptake and efflux of sugar across the membrane.</text>
</comment>
<protein>
    <recommendedName>
        <fullName evidence="9">Bidirectional sugar transporter SWEET</fullName>
    </recommendedName>
</protein>
<dbReference type="STRING" id="4072.A0A2G2ZJK6"/>
<dbReference type="AlphaFoldDB" id="A0A2G2ZJK6"/>
<name>A0A2G2ZJK6_CAPAN</name>